<dbReference type="GO" id="GO:0071013">
    <property type="term" value="C:catalytic step 2 spliceosome"/>
    <property type="evidence" value="ECO:0007669"/>
    <property type="project" value="TreeGrafter"/>
</dbReference>
<evidence type="ECO:0000256" key="4">
    <source>
        <dbReference type="SAM" id="MobiDB-lite"/>
    </source>
</evidence>
<feature type="compositionally biased region" description="Basic residues" evidence="4">
    <location>
        <begin position="10"/>
        <end position="26"/>
    </location>
</feature>
<dbReference type="GO" id="GO:0055120">
    <property type="term" value="C:striated muscle dense body"/>
    <property type="evidence" value="ECO:0007669"/>
    <property type="project" value="TreeGrafter"/>
</dbReference>
<dbReference type="Gene3D" id="2.80.10.50">
    <property type="match status" value="1"/>
</dbReference>
<feature type="compositionally biased region" description="Basic and acidic residues" evidence="4">
    <location>
        <begin position="27"/>
        <end position="38"/>
    </location>
</feature>
<dbReference type="PANTHER" id="PTHR12928:SF0">
    <property type="entry name" value="FSHD REGION GENE 1"/>
    <property type="match status" value="1"/>
</dbReference>
<evidence type="ECO:0000256" key="3">
    <source>
        <dbReference type="ARBA" id="ARBA00023242"/>
    </source>
</evidence>
<dbReference type="CDD" id="cd23338">
    <property type="entry name" value="beta-trefoil_FSCN_FRG1"/>
    <property type="match status" value="1"/>
</dbReference>
<evidence type="ECO:0000313" key="5">
    <source>
        <dbReference type="EMBL" id="KAJ6221249.1"/>
    </source>
</evidence>
<keyword evidence="3" id="KW-0539">Nucleus</keyword>
<reference evidence="5" key="1">
    <citation type="submission" date="2022-12" db="EMBL/GenBank/DDBJ databases">
        <title>Genome assemblies of Blomia tropicalis.</title>
        <authorList>
            <person name="Cui Y."/>
        </authorList>
    </citation>
    <scope>NUCLEOTIDE SEQUENCE</scope>
    <source>
        <tissue evidence="5">Adult mites</tissue>
    </source>
</reference>
<feature type="region of interest" description="Disordered" evidence="4">
    <location>
        <begin position="1"/>
        <end position="38"/>
    </location>
</feature>
<sequence length="267" mass="30409">MSEYSGIKMGKLKLKGEKRKKHKKSKSEKSEDKSESKVDFEDATLHGEWFLVQKPEQITGSICIEFGPHQYVRALDNGLLILGAPHSPGEGPDQEEIFVAIRASSNQFALKTGYNKYLSVDGRHRVVGHSDAVGEKEQFDPVFQDGKLAIMGPNQCFLSIDEDNDELPYLISHNTKATSNEMVKLRTNINPELTRIERLKSQIPDEEKGSLRDCEINYVRKYQSFQDKKMRLNSDSTDTLQKAKGKGKLHEELLDRRSKMKSDKFCK</sequence>
<evidence type="ECO:0000256" key="1">
    <source>
        <dbReference type="ARBA" id="ARBA00004604"/>
    </source>
</evidence>
<dbReference type="EMBL" id="JAPWDV010000002">
    <property type="protein sequence ID" value="KAJ6221249.1"/>
    <property type="molecule type" value="Genomic_DNA"/>
</dbReference>
<keyword evidence="6" id="KW-1185">Reference proteome</keyword>
<dbReference type="GO" id="GO:0051015">
    <property type="term" value="F:actin filament binding"/>
    <property type="evidence" value="ECO:0007669"/>
    <property type="project" value="TreeGrafter"/>
</dbReference>
<dbReference type="OMA" id="IEQWEPI"/>
<evidence type="ECO:0000313" key="6">
    <source>
        <dbReference type="Proteomes" id="UP001142055"/>
    </source>
</evidence>
<dbReference type="PANTHER" id="PTHR12928">
    <property type="entry name" value="FRG1 PROTEIN"/>
    <property type="match status" value="1"/>
</dbReference>
<dbReference type="GO" id="GO:0005730">
    <property type="term" value="C:nucleolus"/>
    <property type="evidence" value="ECO:0007669"/>
    <property type="project" value="UniProtKB-SubCell"/>
</dbReference>
<comment type="subcellular location">
    <subcellularLocation>
        <location evidence="1">Nucleus</location>
        <location evidence="1">Nucleolus</location>
    </subcellularLocation>
</comment>
<protein>
    <submittedName>
        <fullName evidence="5">Uncharacterized protein</fullName>
    </submittedName>
</protein>
<accession>A0A9Q0M993</accession>
<dbReference type="InterPro" id="IPR010414">
    <property type="entry name" value="FRG1"/>
</dbReference>
<comment type="caution">
    <text evidence="5">The sequence shown here is derived from an EMBL/GenBank/DDBJ whole genome shotgun (WGS) entry which is preliminary data.</text>
</comment>
<dbReference type="AlphaFoldDB" id="A0A9Q0M993"/>
<proteinExistence type="inferred from homology"/>
<organism evidence="5 6">
    <name type="scientific">Blomia tropicalis</name>
    <name type="common">Mite</name>
    <dbReference type="NCBI Taxonomy" id="40697"/>
    <lineage>
        <taxon>Eukaryota</taxon>
        <taxon>Metazoa</taxon>
        <taxon>Ecdysozoa</taxon>
        <taxon>Arthropoda</taxon>
        <taxon>Chelicerata</taxon>
        <taxon>Arachnida</taxon>
        <taxon>Acari</taxon>
        <taxon>Acariformes</taxon>
        <taxon>Sarcoptiformes</taxon>
        <taxon>Astigmata</taxon>
        <taxon>Glycyphagoidea</taxon>
        <taxon>Echimyopodidae</taxon>
        <taxon>Blomia</taxon>
    </lineage>
</organism>
<evidence type="ECO:0000256" key="2">
    <source>
        <dbReference type="ARBA" id="ARBA00010878"/>
    </source>
</evidence>
<dbReference type="SUPFAM" id="SSF50405">
    <property type="entry name" value="Actin-crosslinking proteins"/>
    <property type="match status" value="1"/>
</dbReference>
<dbReference type="InterPro" id="IPR008999">
    <property type="entry name" value="Actin-crosslinking"/>
</dbReference>
<name>A0A9Q0M993_BLOTA</name>
<comment type="similarity">
    <text evidence="2">Belongs to the FRG1 family.</text>
</comment>
<dbReference type="Proteomes" id="UP001142055">
    <property type="component" value="Chromosome 2"/>
</dbReference>
<dbReference type="Pfam" id="PF06229">
    <property type="entry name" value="FRG1"/>
    <property type="match status" value="1"/>
</dbReference>
<gene>
    <name evidence="5" type="ORF">RDWZM_007061</name>
</gene>